<gene>
    <name evidence="11" type="ORF">ADIARSV_1661</name>
</gene>
<dbReference type="EC" id="2.4.1.25" evidence="3 10"/>
<dbReference type="AlphaFoldDB" id="R9GU40"/>
<dbReference type="PANTHER" id="PTHR32438:SF5">
    <property type="entry name" value="4-ALPHA-GLUCANOTRANSFERASE DPE1, CHLOROPLASTIC_AMYLOPLASTIC"/>
    <property type="match status" value="1"/>
</dbReference>
<reference evidence="11 12" key="1">
    <citation type="journal article" date="2013" name="Genome Announc.">
        <title>Draft Genome Sequence of Arcticibacter svalbardensis Strain MN12-7T, a Member of the Family Sphingobacteriaceae Isolated from an Arctic Soil Sample.</title>
        <authorList>
            <person name="Shivaji S."/>
            <person name="Ara S."/>
            <person name="Prasad S."/>
            <person name="Manasa B.P."/>
            <person name="Begum Z."/>
            <person name="Singh A."/>
            <person name="Kumar Pinnaka A."/>
        </authorList>
    </citation>
    <scope>NUCLEOTIDE SEQUENCE [LARGE SCALE GENOMIC DNA]</scope>
    <source>
        <strain evidence="11 12">MN12-7</strain>
    </source>
</reference>
<comment type="similarity">
    <text evidence="2 10">Belongs to the disproportionating enzyme family.</text>
</comment>
<accession>R9GU40</accession>
<dbReference type="CDD" id="cd11336">
    <property type="entry name" value="AmyAc_MTSase"/>
    <property type="match status" value="1"/>
</dbReference>
<evidence type="ECO:0000256" key="8">
    <source>
        <dbReference type="ARBA" id="ARBA00031423"/>
    </source>
</evidence>
<dbReference type="SUPFAM" id="SSF51445">
    <property type="entry name" value="(Trans)glycosidases"/>
    <property type="match status" value="2"/>
</dbReference>
<dbReference type="GO" id="GO:0005975">
    <property type="term" value="P:carbohydrate metabolic process"/>
    <property type="evidence" value="ECO:0007669"/>
    <property type="project" value="InterPro"/>
</dbReference>
<dbReference type="NCBIfam" id="TIGR02401">
    <property type="entry name" value="trehalose_TreY"/>
    <property type="match status" value="1"/>
</dbReference>
<evidence type="ECO:0000256" key="6">
    <source>
        <dbReference type="ARBA" id="ARBA00022679"/>
    </source>
</evidence>
<sequence length="1222" mass="142112">MLEESKIQWLQDIVPNHMAFDHRNPWLMDVLEKGKESEYAEFFDTAFSSDFFQGKLMVPFLGSTLKKAIEKQELKLDYRDEKFVLNYFDAYYPVNAASYALIFNDDNITPEEDDSIHSRLDHINASPDLLEHIADEQFYELCHWQETDNRINFRRFFTVNGLICINIQDQNVFNVYHEYLKKLVDDRVFQGLRIDHIDGLFNPEEYLNRLRTLAGPEPYIIVEKILEEGESIPSSWPIQGNSGYDFLGIVNNVFSLEKSKKRFTNFYNDLVPLGEDIEDQIHEKKAAILFQNMTGELENLYQLFISSNLSPRAVYPEIDFKTAIAYFLIYTPVYRYYGNALPLKKAEKKSLKSIFQKIRDKKPHLTSAVDILEETILPKSGTQDEECSAQALYFYQRCMQFSGPIMAKGVEDTLMYTYNRFIGHNEVGDSPDSFGISVANFHSKMEERQQSGPLSMNGTSTHDTKRGEDVRARLNVLTDIPELWFKKVDKWIKINEPLKTLTRPDANDEYLIYQTIIGAYPMPGQDEDNFPERLQEYLTKALREAKVQTSWSEPNAQYEEATKSFALKLLQRDGPFWESFEKIRTKVADFGILNSLAQTILKFTCPGVPDVYQGCELWDLSLVDPDNRRPVNYFQREQILKEQLFDEEILDQENLFEHLWNNRYSGEIKLVLTHQLFDLRQQSPELYEKGDYLPLTVKGRYKDNILAFARKHHNNWVVTVVPLHLAEICEEQDCEPLEIDWHKTRLLLPSSVPSEWTNIFNDATGKAEEELLIGSIFSSFPFAVLKLKPSENKRSAGVLLHISSLPSLFGIGDFGPEAYKFADILASAKQKYWQILPLNPTEEASMHSPYSSCSSMAGNPLLISPEYLLKEGFLRDRDLKKQYVIPTDRIDFKFVQELKSALIKKAYRRFKDEYLPSDDFMLFCEREASWLDNYALYRALKDEFGQLAWYEWSDAFKLRDPKAIETFRFSKIEQIEEIKWIQFIFNKQWSALKSYCNGLGISLFGDMPFYTSYDSADVWANPELFCLDESGRILGVAGVPPDYFNNNGQLWGMPVFRWDVLKKLNYDWWINRIKKNTELFDLIRFDHFRAFSSYWEVPAQELTARNGQWKPGPGRAFFDAVEQTLGKVPFIAEDLGDIDQPVYELRDAFNLPGMKVLQFAFGDDMPQSLNSPHLFEENFFVYTGTHDNNTMVGWYKENADKTIKQNLNSYLGKKIGSKKCAH</sequence>
<dbReference type="eggNOG" id="COG1640">
    <property type="taxonomic scope" value="Bacteria"/>
</dbReference>
<organism evidence="11 12">
    <name type="scientific">Arcticibacter svalbardensis MN12-7</name>
    <dbReference type="NCBI Taxonomy" id="1150600"/>
    <lineage>
        <taxon>Bacteria</taxon>
        <taxon>Pseudomonadati</taxon>
        <taxon>Bacteroidota</taxon>
        <taxon>Sphingobacteriia</taxon>
        <taxon>Sphingobacteriales</taxon>
        <taxon>Sphingobacteriaceae</taxon>
        <taxon>Arcticibacter</taxon>
    </lineage>
</organism>
<keyword evidence="7 10" id="KW-0119">Carbohydrate metabolism</keyword>
<dbReference type="Proteomes" id="UP000014174">
    <property type="component" value="Unassembled WGS sequence"/>
</dbReference>
<dbReference type="PATRIC" id="fig|1150600.3.peg.1634"/>
<comment type="caution">
    <text evidence="11">The sequence shown here is derived from an EMBL/GenBank/DDBJ whole genome shotgun (WGS) entry which is preliminary data.</text>
</comment>
<dbReference type="STRING" id="1150600.ADIARSV_1661"/>
<comment type="catalytic activity">
    <reaction evidence="1 10">
        <text>Transfers a segment of a (1-&gt;4)-alpha-D-glucan to a new position in an acceptor, which may be glucose or a (1-&gt;4)-alpha-D-glucan.</text>
        <dbReference type="EC" id="2.4.1.25"/>
    </reaction>
</comment>
<dbReference type="PANTHER" id="PTHR32438">
    <property type="entry name" value="4-ALPHA-GLUCANOTRANSFERASE DPE1, CHLOROPLASTIC/AMYLOPLASTIC"/>
    <property type="match status" value="1"/>
</dbReference>
<evidence type="ECO:0000313" key="11">
    <source>
        <dbReference type="EMBL" id="EOR95173.1"/>
    </source>
</evidence>
<evidence type="ECO:0000256" key="7">
    <source>
        <dbReference type="ARBA" id="ARBA00023277"/>
    </source>
</evidence>
<dbReference type="InterPro" id="IPR017853">
    <property type="entry name" value="GH"/>
</dbReference>
<proteinExistence type="inferred from homology"/>
<dbReference type="InterPro" id="IPR003385">
    <property type="entry name" value="Glyco_hydro_77"/>
</dbReference>
<keyword evidence="6 10" id="KW-0808">Transferase</keyword>
<evidence type="ECO:0000256" key="3">
    <source>
        <dbReference type="ARBA" id="ARBA00012560"/>
    </source>
</evidence>
<keyword evidence="12" id="KW-1185">Reference proteome</keyword>
<name>R9GU40_9SPHI</name>
<dbReference type="InterPro" id="IPR013797">
    <property type="entry name" value="Maltooligo_trehalose_synth_4"/>
</dbReference>
<evidence type="ECO:0000256" key="4">
    <source>
        <dbReference type="ARBA" id="ARBA00020295"/>
    </source>
</evidence>
<dbReference type="Gene3D" id="3.20.20.80">
    <property type="entry name" value="Glycosidases"/>
    <property type="match status" value="3"/>
</dbReference>
<evidence type="ECO:0000256" key="10">
    <source>
        <dbReference type="RuleBase" id="RU361207"/>
    </source>
</evidence>
<dbReference type="GO" id="GO:0004134">
    <property type="term" value="F:4-alpha-glucanotransferase activity"/>
    <property type="evidence" value="ECO:0007669"/>
    <property type="project" value="UniProtKB-EC"/>
</dbReference>
<evidence type="ECO:0000256" key="9">
    <source>
        <dbReference type="ARBA" id="ARBA00031501"/>
    </source>
</evidence>
<dbReference type="NCBIfam" id="NF011080">
    <property type="entry name" value="PRK14508.1-3"/>
    <property type="match status" value="1"/>
</dbReference>
<dbReference type="EMBL" id="AQPN01000063">
    <property type="protein sequence ID" value="EOR95173.1"/>
    <property type="molecule type" value="Genomic_DNA"/>
</dbReference>
<dbReference type="Pfam" id="PF02446">
    <property type="entry name" value="Glyco_hydro_77"/>
    <property type="match status" value="1"/>
</dbReference>
<dbReference type="Gene3D" id="3.30.1590.10">
    <property type="entry name" value="Maltooligosyl trehalose synthase, domain 2"/>
    <property type="match status" value="1"/>
</dbReference>
<dbReference type="eggNOG" id="COG3280">
    <property type="taxonomic scope" value="Bacteria"/>
</dbReference>
<evidence type="ECO:0000256" key="5">
    <source>
        <dbReference type="ARBA" id="ARBA00022676"/>
    </source>
</evidence>
<evidence type="ECO:0000313" key="12">
    <source>
        <dbReference type="Proteomes" id="UP000014174"/>
    </source>
</evidence>
<protein>
    <recommendedName>
        <fullName evidence="4 10">4-alpha-glucanotransferase</fullName>
        <ecNumber evidence="3 10">2.4.1.25</ecNumber>
    </recommendedName>
    <alternativeName>
        <fullName evidence="8 10">Amylomaltase</fullName>
    </alternativeName>
    <alternativeName>
        <fullName evidence="9 10">Disproportionating enzyme</fullName>
    </alternativeName>
</protein>
<evidence type="ECO:0000256" key="2">
    <source>
        <dbReference type="ARBA" id="ARBA00005684"/>
    </source>
</evidence>
<dbReference type="InterPro" id="IPR012767">
    <property type="entry name" value="Trehalose_TreY"/>
</dbReference>
<keyword evidence="5 10" id="KW-0328">Glycosyltransferase</keyword>
<dbReference type="NCBIfam" id="TIGR00217">
    <property type="entry name" value="malQ"/>
    <property type="match status" value="1"/>
</dbReference>
<evidence type="ECO:0000256" key="1">
    <source>
        <dbReference type="ARBA" id="ARBA00000439"/>
    </source>
</evidence>
<dbReference type="Gene3D" id="1.10.10.470">
    <property type="entry name" value="Maltooligosyl trehalose synthase, domain 4"/>
    <property type="match status" value="1"/>
</dbReference>